<reference evidence="1" key="1">
    <citation type="journal article" date="2022" name="bioRxiv">
        <title>Sequencing and chromosome-scale assembly of the giantPleurodeles waltlgenome.</title>
        <authorList>
            <person name="Brown T."/>
            <person name="Elewa A."/>
            <person name="Iarovenko S."/>
            <person name="Subramanian E."/>
            <person name="Araus A.J."/>
            <person name="Petzold A."/>
            <person name="Susuki M."/>
            <person name="Suzuki K.-i.T."/>
            <person name="Hayashi T."/>
            <person name="Toyoda A."/>
            <person name="Oliveira C."/>
            <person name="Osipova E."/>
            <person name="Leigh N.D."/>
            <person name="Simon A."/>
            <person name="Yun M.H."/>
        </authorList>
    </citation>
    <scope>NUCLEOTIDE SEQUENCE</scope>
    <source>
        <strain evidence="1">20211129_DDA</strain>
        <tissue evidence="1">Liver</tissue>
    </source>
</reference>
<comment type="caution">
    <text evidence="1">The sequence shown here is derived from an EMBL/GenBank/DDBJ whole genome shotgun (WGS) entry which is preliminary data.</text>
</comment>
<name>A0AAV7VDM1_PLEWA</name>
<evidence type="ECO:0000313" key="2">
    <source>
        <dbReference type="Proteomes" id="UP001066276"/>
    </source>
</evidence>
<evidence type="ECO:0000313" key="1">
    <source>
        <dbReference type="EMBL" id="KAJ1199713.1"/>
    </source>
</evidence>
<dbReference type="Proteomes" id="UP001066276">
    <property type="component" value="Chromosome 2_1"/>
</dbReference>
<dbReference type="AlphaFoldDB" id="A0AAV7VDM1"/>
<dbReference type="EMBL" id="JANPWB010000003">
    <property type="protein sequence ID" value="KAJ1199713.1"/>
    <property type="molecule type" value="Genomic_DNA"/>
</dbReference>
<proteinExistence type="predicted"/>
<accession>A0AAV7VDM1</accession>
<protein>
    <submittedName>
        <fullName evidence="1">Uncharacterized protein</fullName>
    </submittedName>
</protein>
<gene>
    <name evidence="1" type="ORF">NDU88_003546</name>
</gene>
<sequence>MGRGGYPDPASSGHRSVSHGVSQAFLLTCRSRAKLRQRWPRPRREHKAAACASAAPQVRTTHTFLLGTLPVHLAAARFRAGRLLTGPVFRWTVPCLQGTPIRLTRSPRPSSSPAYWGRIVAQQPDRQRSRLVSPPTPRLSTAQEAQAFSRPERWCSVVLSCGYRARLGPIPPLQTDPCAQVVSRGTQDAGWTRLLRVNDGGVRNTLRVRQPS</sequence>
<organism evidence="1 2">
    <name type="scientific">Pleurodeles waltl</name>
    <name type="common">Iberian ribbed newt</name>
    <dbReference type="NCBI Taxonomy" id="8319"/>
    <lineage>
        <taxon>Eukaryota</taxon>
        <taxon>Metazoa</taxon>
        <taxon>Chordata</taxon>
        <taxon>Craniata</taxon>
        <taxon>Vertebrata</taxon>
        <taxon>Euteleostomi</taxon>
        <taxon>Amphibia</taxon>
        <taxon>Batrachia</taxon>
        <taxon>Caudata</taxon>
        <taxon>Salamandroidea</taxon>
        <taxon>Salamandridae</taxon>
        <taxon>Pleurodelinae</taxon>
        <taxon>Pleurodeles</taxon>
    </lineage>
</organism>
<keyword evidence="2" id="KW-1185">Reference proteome</keyword>